<feature type="compositionally biased region" description="Basic residues" evidence="1">
    <location>
        <begin position="1"/>
        <end position="12"/>
    </location>
</feature>
<dbReference type="GO" id="GO:0042720">
    <property type="term" value="C:mitochondrial inner membrane peptidase complex"/>
    <property type="evidence" value="ECO:0007669"/>
    <property type="project" value="InterPro"/>
</dbReference>
<evidence type="ECO:0000256" key="1">
    <source>
        <dbReference type="SAM" id="MobiDB-lite"/>
    </source>
</evidence>
<organism evidence="2 3">
    <name type="scientific">Ascobolus immersus RN42</name>
    <dbReference type="NCBI Taxonomy" id="1160509"/>
    <lineage>
        <taxon>Eukaryota</taxon>
        <taxon>Fungi</taxon>
        <taxon>Dikarya</taxon>
        <taxon>Ascomycota</taxon>
        <taxon>Pezizomycotina</taxon>
        <taxon>Pezizomycetes</taxon>
        <taxon>Pezizales</taxon>
        <taxon>Ascobolaceae</taxon>
        <taxon>Ascobolus</taxon>
    </lineage>
</organism>
<keyword evidence="3" id="KW-1185">Reference proteome</keyword>
<dbReference type="EMBL" id="ML119770">
    <property type="protein sequence ID" value="RPA75154.1"/>
    <property type="molecule type" value="Genomic_DNA"/>
</dbReference>
<evidence type="ECO:0000313" key="3">
    <source>
        <dbReference type="Proteomes" id="UP000275078"/>
    </source>
</evidence>
<sequence>MNAPQKHSKTIPHPRFPAAELPAHLQNNVRTGRTRKPADRVEEDISKCPLMEMSQYSCKPHREGVNSTEWKWRCVELRRLFRQCKVLIEVEDEFVGHKF</sequence>
<dbReference type="InterPro" id="IPR024645">
    <property type="entry name" value="Mitochondr_Som1"/>
</dbReference>
<accession>A0A3N4HZT8</accession>
<proteinExistence type="predicted"/>
<dbReference type="Proteomes" id="UP000275078">
    <property type="component" value="Unassembled WGS sequence"/>
</dbReference>
<dbReference type="Pfam" id="PF11093">
    <property type="entry name" value="Mitochondr_Som1"/>
    <property type="match status" value="1"/>
</dbReference>
<evidence type="ECO:0000313" key="2">
    <source>
        <dbReference type="EMBL" id="RPA75154.1"/>
    </source>
</evidence>
<feature type="region of interest" description="Disordered" evidence="1">
    <location>
        <begin position="1"/>
        <end position="41"/>
    </location>
</feature>
<protein>
    <submittedName>
        <fullName evidence="2">Uncharacterized protein</fullName>
    </submittedName>
</protein>
<gene>
    <name evidence="2" type="ORF">BJ508DRAFT_418268</name>
</gene>
<dbReference type="AlphaFoldDB" id="A0A3N4HZT8"/>
<name>A0A3N4HZT8_ASCIM</name>
<dbReference type="OrthoDB" id="3983163at2759"/>
<reference evidence="2 3" key="1">
    <citation type="journal article" date="2018" name="Nat. Ecol. Evol.">
        <title>Pezizomycetes genomes reveal the molecular basis of ectomycorrhizal truffle lifestyle.</title>
        <authorList>
            <person name="Murat C."/>
            <person name="Payen T."/>
            <person name="Noel B."/>
            <person name="Kuo A."/>
            <person name="Morin E."/>
            <person name="Chen J."/>
            <person name="Kohler A."/>
            <person name="Krizsan K."/>
            <person name="Balestrini R."/>
            <person name="Da Silva C."/>
            <person name="Montanini B."/>
            <person name="Hainaut M."/>
            <person name="Levati E."/>
            <person name="Barry K.W."/>
            <person name="Belfiori B."/>
            <person name="Cichocki N."/>
            <person name="Clum A."/>
            <person name="Dockter R.B."/>
            <person name="Fauchery L."/>
            <person name="Guy J."/>
            <person name="Iotti M."/>
            <person name="Le Tacon F."/>
            <person name="Lindquist E.A."/>
            <person name="Lipzen A."/>
            <person name="Malagnac F."/>
            <person name="Mello A."/>
            <person name="Molinier V."/>
            <person name="Miyauchi S."/>
            <person name="Poulain J."/>
            <person name="Riccioni C."/>
            <person name="Rubini A."/>
            <person name="Sitrit Y."/>
            <person name="Splivallo R."/>
            <person name="Traeger S."/>
            <person name="Wang M."/>
            <person name="Zifcakova L."/>
            <person name="Wipf D."/>
            <person name="Zambonelli A."/>
            <person name="Paolocci F."/>
            <person name="Nowrousian M."/>
            <person name="Ottonello S."/>
            <person name="Baldrian P."/>
            <person name="Spatafora J.W."/>
            <person name="Henrissat B."/>
            <person name="Nagy L.G."/>
            <person name="Aury J.M."/>
            <person name="Wincker P."/>
            <person name="Grigoriev I.V."/>
            <person name="Bonfante P."/>
            <person name="Martin F.M."/>
        </authorList>
    </citation>
    <scope>NUCLEOTIDE SEQUENCE [LARGE SCALE GENOMIC DNA]</scope>
    <source>
        <strain evidence="2 3">RN42</strain>
    </source>
</reference>